<keyword evidence="2" id="KW-0472">Membrane</keyword>
<feature type="chain" id="PRO_5016764634" description="TonB-dependent receptor" evidence="4">
    <location>
        <begin position="20"/>
        <end position="866"/>
    </location>
</feature>
<dbReference type="Gene3D" id="2.40.170.20">
    <property type="entry name" value="TonB-dependent receptor, beta-barrel domain"/>
    <property type="match status" value="1"/>
</dbReference>
<evidence type="ECO:0008006" key="7">
    <source>
        <dbReference type="Google" id="ProtNLM"/>
    </source>
</evidence>
<protein>
    <recommendedName>
        <fullName evidence="7">TonB-dependent receptor</fullName>
    </recommendedName>
</protein>
<evidence type="ECO:0000256" key="2">
    <source>
        <dbReference type="ARBA" id="ARBA00023136"/>
    </source>
</evidence>
<evidence type="ECO:0000313" key="5">
    <source>
        <dbReference type="EMBL" id="STZ76025.1"/>
    </source>
</evidence>
<evidence type="ECO:0000256" key="4">
    <source>
        <dbReference type="SAM" id="SignalP"/>
    </source>
</evidence>
<evidence type="ECO:0000256" key="1">
    <source>
        <dbReference type="ARBA" id="ARBA00004442"/>
    </source>
</evidence>
<evidence type="ECO:0000313" key="6">
    <source>
        <dbReference type="Proteomes" id="UP000254651"/>
    </source>
</evidence>
<keyword evidence="6" id="KW-1185">Reference proteome</keyword>
<dbReference type="AlphaFoldDB" id="A0A378UFF5"/>
<feature type="signal peptide" evidence="4">
    <location>
        <begin position="1"/>
        <end position="19"/>
    </location>
</feature>
<dbReference type="EMBL" id="UGQS01000001">
    <property type="protein sequence ID" value="STZ76025.1"/>
    <property type="molecule type" value="Genomic_DNA"/>
</dbReference>
<accession>A0A378UFF5</accession>
<evidence type="ECO:0000256" key="3">
    <source>
        <dbReference type="ARBA" id="ARBA00023237"/>
    </source>
</evidence>
<keyword evidence="4" id="KW-0732">Signal</keyword>
<organism evidence="5 6">
    <name type="scientific">Bergeriella denitrificans</name>
    <name type="common">Neisseria denitrificans</name>
    <dbReference type="NCBI Taxonomy" id="494"/>
    <lineage>
        <taxon>Bacteria</taxon>
        <taxon>Pseudomonadati</taxon>
        <taxon>Pseudomonadota</taxon>
        <taxon>Betaproteobacteria</taxon>
        <taxon>Neisseriales</taxon>
        <taxon>Neisseriaceae</taxon>
        <taxon>Bergeriella</taxon>
    </lineage>
</organism>
<sequence>MNVKIMVAALAAAGLPVGAAAEAVQQAVVSDVDVYGERRAAGTQHLDAADIRRLPTRNGTINELLKNNGAVQFSATANQSAQAGEITPEAVSFHGEPYYNNAFLIDGLSNNDIMNPGFSNGGHRSVESSFETAPTTLYIAPGAPEAFQVDASLLKTLNVYDSNVPAKYGNFTGGVVDAKLAEPDTQKAGGRIGFRTTRSSWTNYHLSEDQKEDEFEAALAEEDVQPDFTKQIYQAHLNLPLGERSAVLLGYNRTQSVIPEYHRYLGSGEWKDEKRLTETWLFKGTHRFSDGHKVNATLMYSPHENTYFRTNTPDSRYQSSGGGWRFALESQRVADWGDVDTTLAYTRQRNRIAYDGGADSYQWLGSAYDTDSSLGWCTQMGKNGCQRAYQGGFGTLESANHTWTLKQDYRLNPRQTGSVTHRFGFGFNADIARARSERPEASRYMYAYYNTRANGYPANITNVSQNCRDCIAGEQYQTHMTYFPAFRAKAKADSYSVYLNDELTWGRLRANVGANAAYNSFLGNFDVAPRFSFDYDTLGNGRFRLNGGLNRYYAGSMLAYALRQGIAPNEAYIRANDPQRGEGEWRFSRYMNNSQSWSVGGLDTPYSDEANLGFVYRFGNHVMNAKWVHRKSRDQFTPATDDDGNKIVRNDGRGNSNLYKLTLENAKPYQAGIWQLSYKAGARYHRYRKSYNGTYEEVLTPDIANMGANQAYYLRDGKRYDTLADMPPLTFNSPWSAYLELQTDIPKWHFKWTHALNFQTAYKNYVRYQVNQCQDSSQPQACGDWQGRVYDYRLKDYKQALTLDWRFLWAIPVRKNTLDISLDVLNVLDKKVSAGSSASNVGGAAGSNISAYQIGRQYWLGLAYRW</sequence>
<dbReference type="Proteomes" id="UP000254651">
    <property type="component" value="Unassembled WGS sequence"/>
</dbReference>
<dbReference type="SUPFAM" id="SSF56935">
    <property type="entry name" value="Porins"/>
    <property type="match status" value="1"/>
</dbReference>
<dbReference type="GO" id="GO:0009279">
    <property type="term" value="C:cell outer membrane"/>
    <property type="evidence" value="ECO:0007669"/>
    <property type="project" value="UniProtKB-SubCell"/>
</dbReference>
<keyword evidence="3" id="KW-0998">Cell outer membrane</keyword>
<name>A0A378UFF5_BERDE</name>
<dbReference type="RefSeq" id="WP_066077167.1">
    <property type="nucleotide sequence ID" value="NZ_CP181246.1"/>
</dbReference>
<reference evidence="5 6" key="1">
    <citation type="submission" date="2018-06" db="EMBL/GenBank/DDBJ databases">
        <authorList>
            <consortium name="Pathogen Informatics"/>
            <person name="Doyle S."/>
        </authorList>
    </citation>
    <scope>NUCLEOTIDE SEQUENCE [LARGE SCALE GENOMIC DNA]</scope>
    <source>
        <strain evidence="5 6">NCTC10295</strain>
    </source>
</reference>
<gene>
    <name evidence="5" type="ORF">NCTC10295_00780</name>
</gene>
<proteinExistence type="predicted"/>
<comment type="subcellular location">
    <subcellularLocation>
        <location evidence="1">Cell outer membrane</location>
    </subcellularLocation>
</comment>
<dbReference type="InterPro" id="IPR036942">
    <property type="entry name" value="Beta-barrel_TonB_sf"/>
</dbReference>